<evidence type="ECO:0000313" key="2">
    <source>
        <dbReference type="EMBL" id="ASA47324.1"/>
    </source>
</evidence>
<reference evidence="2 4" key="1">
    <citation type="journal article" date="2017" name="J. Virol.">
        <title>High Resolution Meta-Transcriptomics Reveals the Ecological Dynamics of Mosquito-Associated RNA Viruses in Western Australia.</title>
        <authorList>
            <person name="Shi M."/>
            <person name="Neville P."/>
            <person name="Nicholson J."/>
            <person name="Eden J.S."/>
            <person name="Imrie A."/>
            <person name="Holmes E.C."/>
        </authorList>
    </citation>
    <scope>NUCLEOTIDE SEQUENCE [LARGE SCALE GENOMIC DNA]</scope>
    <source>
        <strain evidence="2">Mos172X35455</strain>
        <strain evidence="4">mosWSB71420</strain>
        <strain evidence="3">MosWSB71420</strain>
    </source>
</reference>
<dbReference type="KEGG" id="vg:33194340"/>
<feature type="compositionally biased region" description="Basic and acidic residues" evidence="1">
    <location>
        <begin position="41"/>
        <end position="54"/>
    </location>
</feature>
<dbReference type="EMBL" id="MF176333">
    <property type="protein sequence ID" value="ASA47435.1"/>
    <property type="molecule type" value="Genomic_RNA"/>
</dbReference>
<feature type="region of interest" description="Disordered" evidence="1">
    <location>
        <begin position="19"/>
        <end position="148"/>
    </location>
</feature>
<evidence type="ECO:0000313" key="4">
    <source>
        <dbReference type="Proteomes" id="UP000203328"/>
    </source>
</evidence>
<dbReference type="GeneID" id="33194340"/>
<sequence length="408" mass="44415">MKKTNTTQSLMNHSAIFAPRDLFEKKENAAAKAPTSGTASKKRENKMSKDEMKSGKAKHVKKQGFNLVPGPPLKKEDLLSSKGLEKVVQSIGDGGVEAGNPVGPAEDPHEGVSLPKNPKAPTVLQKGPSRYAQQNKPSGGNGEPGPAVEVTCAMKNLQLQRTQEYLDIESYGVDAPSPPTASDKSGSSTPTYLDTESDFDELDSQTRVECNEMGIDPQALHSDIKELVYVPEDGREMITADDCLRAVNVILADAESLPGTVVTAFRLERGAVIGVLKRPFTSCQIKREYTGPKSATKKPIIKNQLKDDPDCDLAKWKTPASSTSDQMEVVDTPAENKVTDRVVTVIAPKRSGGAPFRFKIPTGLYEECFSTELSKTAIATALLKRMGMYMTYRFTCDYSSLNIEIEHE</sequence>
<dbReference type="Proteomes" id="UP000273424">
    <property type="component" value="Segment"/>
</dbReference>
<proteinExistence type="predicted"/>
<protein>
    <submittedName>
        <fullName evidence="2">Phosphoprotein</fullName>
    </submittedName>
</protein>
<feature type="region of interest" description="Disordered" evidence="1">
    <location>
        <begin position="172"/>
        <end position="192"/>
    </location>
</feature>
<dbReference type="EMBL" id="MF176269">
    <property type="protein sequence ID" value="ASA47324.1"/>
    <property type="molecule type" value="Genomic_RNA"/>
</dbReference>
<dbReference type="RefSeq" id="YP_009388613.1">
    <property type="nucleotide sequence ID" value="NC_035132.1"/>
</dbReference>
<evidence type="ECO:0000256" key="1">
    <source>
        <dbReference type="SAM" id="MobiDB-lite"/>
    </source>
</evidence>
<name>A0A1Z2RSX7_9RHAB</name>
<keyword evidence="4" id="KW-1185">Reference proteome</keyword>
<evidence type="ECO:0000313" key="3">
    <source>
        <dbReference type="EMBL" id="ASA47435.1"/>
    </source>
</evidence>
<dbReference type="Proteomes" id="UP000203328">
    <property type="component" value="Segment"/>
</dbReference>
<organism evidence="2">
    <name type="scientific">Culex rhabdo-like virus</name>
    <dbReference type="NCBI Taxonomy" id="2010277"/>
    <lineage>
        <taxon>Viruses</taxon>
        <taxon>Riboviria</taxon>
        <taxon>Orthornavirae</taxon>
        <taxon>Negarnaviricota</taxon>
        <taxon>Haploviricotina</taxon>
        <taxon>Monjiviricetes</taxon>
        <taxon>Mononegavirales</taxon>
        <taxon>Rhabdoviridae</taxon>
        <taxon>Alpharhabdovirinae</taxon>
        <taxon>Ohlsrhavirus</taxon>
        <taxon>Ohlsrhavirus culex</taxon>
    </lineage>
</organism>
<feature type="compositionally biased region" description="Polar residues" evidence="1">
    <location>
        <begin position="180"/>
        <end position="192"/>
    </location>
</feature>
<dbReference type="OrthoDB" id="27706at10239"/>
<feature type="compositionally biased region" description="Basic and acidic residues" evidence="1">
    <location>
        <begin position="73"/>
        <end position="85"/>
    </location>
</feature>
<accession>A0A1Z2RSX7</accession>